<gene>
    <name evidence="1" type="ORF">E5K04_03300</name>
</gene>
<evidence type="ECO:0000313" key="1">
    <source>
        <dbReference type="EMBL" id="TIC86144.1"/>
    </source>
</evidence>
<keyword evidence="2" id="KW-1185">Reference proteome</keyword>
<dbReference type="Proteomes" id="UP000308891">
    <property type="component" value="Unassembled WGS sequence"/>
</dbReference>
<dbReference type="EMBL" id="STGJ01000002">
    <property type="protein sequence ID" value="TIC86144.1"/>
    <property type="molecule type" value="Genomic_DNA"/>
</dbReference>
<evidence type="ECO:0000313" key="2">
    <source>
        <dbReference type="Proteomes" id="UP000308891"/>
    </source>
</evidence>
<comment type="caution">
    <text evidence="1">The sequence shown here is derived from an EMBL/GenBank/DDBJ whole genome shotgun (WGS) entry which is preliminary data.</text>
</comment>
<dbReference type="RefSeq" id="WP_168929142.1">
    <property type="nucleotide sequence ID" value="NZ_STGJ01000002.1"/>
</dbReference>
<organism evidence="1 2">
    <name type="scientific">Crenobacter intestini</name>
    <dbReference type="NCBI Taxonomy" id="2563443"/>
    <lineage>
        <taxon>Bacteria</taxon>
        <taxon>Pseudomonadati</taxon>
        <taxon>Pseudomonadota</taxon>
        <taxon>Betaproteobacteria</taxon>
        <taxon>Neisseriales</taxon>
        <taxon>Neisseriaceae</taxon>
        <taxon>Crenobacter</taxon>
    </lineage>
</organism>
<sequence length="236" mass="25916">MARLDATEVQKTLTESSCRLLKDEPVDKANCEKAFPTKAVYAEPVVDKQRRLLRAYLVIDAFTRFGARRIATDSDNPVRDASLLLNNTRLALTRLDKLHQLLPASQGDHLKNAEYALQQPAALFSVVGVMQAATRPVRSNLFGLVSQLSLAEIATNAPAIIRNGFRDLLYANAYSAALMSMVNATSNQPVQMPEEEYKKWKHALLGQIDAHCTQLETMANGGQAIADKGGRLCGYA</sequence>
<accession>A0A4T0V3D9</accession>
<dbReference type="AlphaFoldDB" id="A0A4T0V3D9"/>
<proteinExistence type="predicted"/>
<protein>
    <submittedName>
        <fullName evidence="1">Uncharacterized protein</fullName>
    </submittedName>
</protein>
<reference evidence="1 2" key="1">
    <citation type="submission" date="2019-04" db="EMBL/GenBank/DDBJ databases">
        <title>Crenobacter sp. nov.</title>
        <authorList>
            <person name="Shi S."/>
        </authorList>
    </citation>
    <scope>NUCLEOTIDE SEQUENCE [LARGE SCALE GENOMIC DNA]</scope>
    <source>
        <strain evidence="1 2">GY 70310</strain>
    </source>
</reference>
<name>A0A4T0V3D9_9NEIS</name>